<reference evidence="1 2" key="1">
    <citation type="submission" date="2024-01" db="EMBL/GenBank/DDBJ databases">
        <title>The complete chloroplast genome sequence of Lithospermum erythrorhizon: insights into the phylogenetic relationship among Boraginaceae species and the maternal lineages of purple gromwells.</title>
        <authorList>
            <person name="Okada T."/>
            <person name="Watanabe K."/>
        </authorList>
    </citation>
    <scope>NUCLEOTIDE SEQUENCE [LARGE SCALE GENOMIC DNA]</scope>
</reference>
<comment type="caution">
    <text evidence="1">The sequence shown here is derived from an EMBL/GenBank/DDBJ whole genome shotgun (WGS) entry which is preliminary data.</text>
</comment>
<keyword evidence="2" id="KW-1185">Reference proteome</keyword>
<evidence type="ECO:0000313" key="1">
    <source>
        <dbReference type="EMBL" id="GAA0144499.1"/>
    </source>
</evidence>
<dbReference type="EMBL" id="BAABME010000655">
    <property type="protein sequence ID" value="GAA0144499.1"/>
    <property type="molecule type" value="Genomic_DNA"/>
</dbReference>
<dbReference type="AlphaFoldDB" id="A0AAV3NZ27"/>
<sequence length="129" mass="14817">MVLWSFLTTPNAITGETPFSLVYGLKALLPTEVRLEMERVSYYDELANKQGLWLNLDLLEEKRTDAVGYLVLGARQPSAHKKTGKLKSPWEGPYIIKRVVGPVTYELETLEGRQVPRTWNAYHLSKYYV</sequence>
<evidence type="ECO:0000313" key="2">
    <source>
        <dbReference type="Proteomes" id="UP001454036"/>
    </source>
</evidence>
<name>A0AAV3NZ27_LITER</name>
<dbReference type="PANTHER" id="PTHR48475">
    <property type="entry name" value="RIBONUCLEASE H"/>
    <property type="match status" value="1"/>
</dbReference>
<accession>A0AAV3NZ27</accession>
<proteinExistence type="predicted"/>
<dbReference type="Proteomes" id="UP001454036">
    <property type="component" value="Unassembled WGS sequence"/>
</dbReference>
<gene>
    <name evidence="1" type="ORF">LIER_04930</name>
</gene>
<protein>
    <submittedName>
        <fullName evidence="1">Uncharacterized protein</fullName>
    </submittedName>
</protein>
<dbReference type="PANTHER" id="PTHR48475:SF2">
    <property type="entry name" value="RIBONUCLEASE H"/>
    <property type="match status" value="1"/>
</dbReference>
<organism evidence="1 2">
    <name type="scientific">Lithospermum erythrorhizon</name>
    <name type="common">Purple gromwell</name>
    <name type="synonym">Lithospermum officinale var. erythrorhizon</name>
    <dbReference type="NCBI Taxonomy" id="34254"/>
    <lineage>
        <taxon>Eukaryota</taxon>
        <taxon>Viridiplantae</taxon>
        <taxon>Streptophyta</taxon>
        <taxon>Embryophyta</taxon>
        <taxon>Tracheophyta</taxon>
        <taxon>Spermatophyta</taxon>
        <taxon>Magnoliopsida</taxon>
        <taxon>eudicotyledons</taxon>
        <taxon>Gunneridae</taxon>
        <taxon>Pentapetalae</taxon>
        <taxon>asterids</taxon>
        <taxon>lamiids</taxon>
        <taxon>Boraginales</taxon>
        <taxon>Boraginaceae</taxon>
        <taxon>Boraginoideae</taxon>
        <taxon>Lithospermeae</taxon>
        <taxon>Lithospermum</taxon>
    </lineage>
</organism>